<dbReference type="PRINTS" id="PR00205">
    <property type="entry name" value="CADHERIN"/>
</dbReference>
<feature type="transmembrane region" description="Helical" evidence="9">
    <location>
        <begin position="753"/>
        <end position="773"/>
    </location>
</feature>
<gene>
    <name evidence="12" type="ORF">THERMOS_2363</name>
</gene>
<evidence type="ECO:0000256" key="1">
    <source>
        <dbReference type="ARBA" id="ARBA00004370"/>
    </source>
</evidence>
<dbReference type="Gene3D" id="2.60.40.60">
    <property type="entry name" value="Cadherins"/>
    <property type="match status" value="2"/>
</dbReference>
<name>A0A8H8XEZ0_9GAMM</name>
<feature type="compositionally biased region" description="Polar residues" evidence="8">
    <location>
        <begin position="549"/>
        <end position="570"/>
    </location>
</feature>
<dbReference type="AlphaFoldDB" id="A0A8H8XEZ0"/>
<keyword evidence="3" id="KW-0677">Repeat</keyword>
<feature type="signal peptide" evidence="10">
    <location>
        <begin position="1"/>
        <end position="23"/>
    </location>
</feature>
<sequence length="781" mass="84123">MNTFNRFIIASFYLLALSAQTLALDFTQVTKNTTYILSDTQKTIRVTLDDYALVVNKNNRFFDENNNQIALHRFDDRSGVGTSITAHLKSGSNDYDFPFYKTWDLTLHSSTIAVIKNQGGKRFTIKTHYNSSGVYKSLFYGASINGAESPFIPQRTINLCWGSCPVPATLTITSTNTFSANEKAASITHTLIASDTTATFSITENTSGFFSLSGTNNNTLTFNGTNTDFESATKSYTVKIKATTGDGGDKNTEQTITVTLNDLNDETPTAITLTGDRTIAENTSTGAELGTLSTTDADANDTFTYTSSNTKFTIDNNKLKLNTTLDYENATSLSTTITVTDGNSHTFDKTFNFTVSDIDDTAPTNILLSNVNLIKDQPANTLVGTLSASDVDTNTPLTFTVNDTANFKIVNGNELRTNKSTTALGNTININITAKDGTHDSIPQPFTITITATYIAAPVIAQFTVTQGENKGPLISKDGGEVTVSASAGTGTYTWSSADFSNTSTSKTFVFNPQSVNTGTRTITLKVTAGDFSSERVLKLKLVGTYPNGRTDTNGNGISDSKELGNSNNELPAGTNKKITSPGSTRILPGIMGEDSGQLTLDQLKQYRVANHLSDYTKDTLATGDIYDYIVEGLRATGDSTQVIIQLATPIPANAVLRQYSLATGWRNFVVDNNNSIQSKTNTSNICTDGTWQTGLVTGATCLKLTLKDGGENDSDNQANGVIESTISITTPVVVGSNNSSGSSGGCVYHPNAPARFDTVFILLMTLSVYYLIRRRRRFSH</sequence>
<protein>
    <recommendedName>
        <fullName evidence="11">Cadherin domain-containing protein</fullName>
    </recommendedName>
</protein>
<organism evidence="12 13">
    <name type="scientific">Bathymodiolus thermophilus thioautotrophic gill symbiont</name>
    <dbReference type="NCBI Taxonomy" id="2360"/>
    <lineage>
        <taxon>Bacteria</taxon>
        <taxon>Pseudomonadati</taxon>
        <taxon>Pseudomonadota</taxon>
        <taxon>Gammaproteobacteria</taxon>
        <taxon>sulfur-oxidizing symbionts</taxon>
    </lineage>
</organism>
<reference evidence="12 13" key="1">
    <citation type="submission" date="2020-05" db="EMBL/GenBank/DDBJ databases">
        <authorList>
            <person name="Petersen J."/>
            <person name="Sayavedra L."/>
        </authorList>
    </citation>
    <scope>NUCLEOTIDE SEQUENCE [LARGE SCALE GENOMIC DNA]</scope>
    <source>
        <strain evidence="12">B thermophilus SOXS</strain>
    </source>
</reference>
<dbReference type="SMART" id="SM00112">
    <property type="entry name" value="CA"/>
    <property type="match status" value="2"/>
</dbReference>
<dbReference type="GO" id="GO:0005911">
    <property type="term" value="C:cell-cell junction"/>
    <property type="evidence" value="ECO:0007669"/>
    <property type="project" value="TreeGrafter"/>
</dbReference>
<proteinExistence type="predicted"/>
<comment type="caution">
    <text evidence="12">The sequence shown here is derived from an EMBL/GenBank/DDBJ whole genome shotgun (WGS) entry which is preliminary data.</text>
</comment>
<dbReference type="SUPFAM" id="SSF49313">
    <property type="entry name" value="Cadherin-like"/>
    <property type="match status" value="3"/>
</dbReference>
<feature type="domain" description="Cadherin" evidence="11">
    <location>
        <begin position="166"/>
        <end position="270"/>
    </location>
</feature>
<keyword evidence="4" id="KW-0106">Calcium</keyword>
<keyword evidence="5" id="KW-0130">Cell adhesion</keyword>
<evidence type="ECO:0000259" key="11">
    <source>
        <dbReference type="PROSITE" id="PS50268"/>
    </source>
</evidence>
<evidence type="ECO:0000256" key="3">
    <source>
        <dbReference type="ARBA" id="ARBA00022737"/>
    </source>
</evidence>
<feature type="region of interest" description="Disordered" evidence="8">
    <location>
        <begin position="549"/>
        <end position="584"/>
    </location>
</feature>
<evidence type="ECO:0000256" key="5">
    <source>
        <dbReference type="ARBA" id="ARBA00022889"/>
    </source>
</evidence>
<accession>A0A8H8XEZ0</accession>
<comment type="subcellular location">
    <subcellularLocation>
        <location evidence="1">Membrane</location>
    </subcellularLocation>
</comment>
<dbReference type="NCBIfam" id="NF041766">
    <property type="entry name" value="choice_anch_U"/>
    <property type="match status" value="1"/>
</dbReference>
<dbReference type="InterPro" id="IPR002126">
    <property type="entry name" value="Cadherin-like_dom"/>
</dbReference>
<dbReference type="CDD" id="cd11304">
    <property type="entry name" value="Cadherin_repeat"/>
    <property type="match status" value="1"/>
</dbReference>
<dbReference type="PANTHER" id="PTHR24025:SF23">
    <property type="entry name" value="NEURAL-CADHERIN"/>
    <property type="match status" value="1"/>
</dbReference>
<dbReference type="NCBIfam" id="NF033191">
    <property type="entry name" value="JDVT-CTERM"/>
    <property type="match status" value="1"/>
</dbReference>
<dbReference type="GO" id="GO:0005509">
    <property type="term" value="F:calcium ion binding"/>
    <property type="evidence" value="ECO:0007669"/>
    <property type="project" value="InterPro"/>
</dbReference>
<dbReference type="InterPro" id="IPR053784">
    <property type="entry name" value="Choice_anch_U_dom"/>
</dbReference>
<dbReference type="GO" id="GO:0016020">
    <property type="term" value="C:membrane"/>
    <property type="evidence" value="ECO:0007669"/>
    <property type="project" value="UniProtKB-SubCell"/>
</dbReference>
<evidence type="ECO:0000313" key="12">
    <source>
        <dbReference type="EMBL" id="CAB5506585.1"/>
    </source>
</evidence>
<dbReference type="RefSeq" id="WP_202763488.1">
    <property type="nucleotide sequence ID" value="NZ_CAESAQ020000099.1"/>
</dbReference>
<evidence type="ECO:0000313" key="13">
    <source>
        <dbReference type="Proteomes" id="UP000643672"/>
    </source>
</evidence>
<keyword evidence="13" id="KW-1185">Reference proteome</keyword>
<evidence type="ECO:0000256" key="2">
    <source>
        <dbReference type="ARBA" id="ARBA00022692"/>
    </source>
</evidence>
<dbReference type="PROSITE" id="PS50268">
    <property type="entry name" value="CADHERIN_2"/>
    <property type="match status" value="2"/>
</dbReference>
<evidence type="ECO:0000256" key="7">
    <source>
        <dbReference type="ARBA" id="ARBA00023136"/>
    </source>
</evidence>
<dbReference type="PANTHER" id="PTHR24025">
    <property type="entry name" value="DESMOGLEIN FAMILY MEMBER"/>
    <property type="match status" value="1"/>
</dbReference>
<dbReference type="InterPro" id="IPR050971">
    <property type="entry name" value="Cadherin-domain_protein"/>
</dbReference>
<dbReference type="Proteomes" id="UP000643672">
    <property type="component" value="Unassembled WGS sequence"/>
</dbReference>
<evidence type="ECO:0000256" key="4">
    <source>
        <dbReference type="ARBA" id="ARBA00022837"/>
    </source>
</evidence>
<dbReference type="GO" id="GO:0007156">
    <property type="term" value="P:homophilic cell adhesion via plasma membrane adhesion molecules"/>
    <property type="evidence" value="ECO:0007669"/>
    <property type="project" value="InterPro"/>
</dbReference>
<keyword evidence="7 9" id="KW-0472">Membrane</keyword>
<evidence type="ECO:0000256" key="6">
    <source>
        <dbReference type="ARBA" id="ARBA00022989"/>
    </source>
</evidence>
<dbReference type="InterPro" id="IPR015919">
    <property type="entry name" value="Cadherin-like_sf"/>
</dbReference>
<keyword evidence="6 9" id="KW-1133">Transmembrane helix</keyword>
<evidence type="ECO:0000256" key="8">
    <source>
        <dbReference type="SAM" id="MobiDB-lite"/>
    </source>
</evidence>
<feature type="chain" id="PRO_5034521068" description="Cadherin domain-containing protein" evidence="10">
    <location>
        <begin position="24"/>
        <end position="781"/>
    </location>
</feature>
<evidence type="ECO:0000256" key="10">
    <source>
        <dbReference type="SAM" id="SignalP"/>
    </source>
</evidence>
<keyword evidence="2 9" id="KW-0812">Transmembrane</keyword>
<feature type="domain" description="Cadherin" evidence="11">
    <location>
        <begin position="278"/>
        <end position="365"/>
    </location>
</feature>
<evidence type="ECO:0000256" key="9">
    <source>
        <dbReference type="SAM" id="Phobius"/>
    </source>
</evidence>
<dbReference type="EMBL" id="CAESAQ020000099">
    <property type="protein sequence ID" value="CAB5506585.1"/>
    <property type="molecule type" value="Genomic_DNA"/>
</dbReference>
<keyword evidence="10" id="KW-0732">Signal</keyword>